<keyword evidence="1" id="KW-0880">Kelch repeat</keyword>
<dbReference type="GeneID" id="25266329"/>
<feature type="compositionally biased region" description="Basic residues" evidence="3">
    <location>
        <begin position="67"/>
        <end position="78"/>
    </location>
</feature>
<feature type="compositionally biased region" description="Polar residues" evidence="3">
    <location>
        <begin position="532"/>
        <end position="549"/>
    </location>
</feature>
<comment type="caution">
    <text evidence="4">The sequence shown here is derived from an EMBL/GenBank/DDBJ whole genome shotgun (WGS) entry which is preliminary data.</text>
</comment>
<dbReference type="SUPFAM" id="SSF117281">
    <property type="entry name" value="Kelch motif"/>
    <property type="match status" value="1"/>
</dbReference>
<proteinExistence type="predicted"/>
<evidence type="ECO:0000256" key="1">
    <source>
        <dbReference type="ARBA" id="ARBA00022441"/>
    </source>
</evidence>
<feature type="region of interest" description="Disordered" evidence="3">
    <location>
        <begin position="787"/>
        <end position="874"/>
    </location>
</feature>
<dbReference type="Proteomes" id="UP000027361">
    <property type="component" value="Unassembled WGS sequence"/>
</dbReference>
<keyword evidence="2" id="KW-0677">Repeat</keyword>
<feature type="compositionally biased region" description="Low complexity" evidence="3">
    <location>
        <begin position="810"/>
        <end position="829"/>
    </location>
</feature>
<dbReference type="OrthoDB" id="432528at2759"/>
<reference evidence="4 5" key="1">
    <citation type="submission" date="2014-05" db="EMBL/GenBank/DDBJ databases">
        <title>Draft genome sequence of a rare smut relative, Tilletiaria anomala UBC 951.</title>
        <authorList>
            <consortium name="DOE Joint Genome Institute"/>
            <person name="Toome M."/>
            <person name="Kuo A."/>
            <person name="Henrissat B."/>
            <person name="Lipzen A."/>
            <person name="Tritt A."/>
            <person name="Yoshinaga Y."/>
            <person name="Zane M."/>
            <person name="Barry K."/>
            <person name="Grigoriev I.V."/>
            <person name="Spatafora J.W."/>
            <person name="Aimea M.C."/>
        </authorList>
    </citation>
    <scope>NUCLEOTIDE SEQUENCE [LARGE SCALE GENOMIC DNA]</scope>
    <source>
        <strain evidence="4 5">UBC 951</strain>
    </source>
</reference>
<dbReference type="SUPFAM" id="SSF50965">
    <property type="entry name" value="Galactose oxidase, central domain"/>
    <property type="match status" value="1"/>
</dbReference>
<feature type="region of interest" description="Disordered" evidence="3">
    <location>
        <begin position="499"/>
        <end position="549"/>
    </location>
</feature>
<dbReference type="PANTHER" id="PTHR46093">
    <property type="entry name" value="ACYL-COA-BINDING DOMAIN-CONTAINING PROTEIN 5"/>
    <property type="match status" value="1"/>
</dbReference>
<dbReference type="RefSeq" id="XP_013245625.1">
    <property type="nucleotide sequence ID" value="XM_013390171.1"/>
</dbReference>
<keyword evidence="5" id="KW-1185">Reference proteome</keyword>
<evidence type="ECO:0008006" key="6">
    <source>
        <dbReference type="Google" id="ProtNLM"/>
    </source>
</evidence>
<evidence type="ECO:0000313" key="5">
    <source>
        <dbReference type="Proteomes" id="UP000027361"/>
    </source>
</evidence>
<dbReference type="HOGENOM" id="CLU_278390_0_0_1"/>
<dbReference type="Gene3D" id="2.120.10.80">
    <property type="entry name" value="Kelch-type beta propeller"/>
    <property type="match status" value="2"/>
</dbReference>
<gene>
    <name evidence="4" type="ORF">K437DRAFT_272095</name>
</gene>
<evidence type="ECO:0000256" key="2">
    <source>
        <dbReference type="ARBA" id="ARBA00022737"/>
    </source>
</evidence>
<name>A0A066WG80_TILAU</name>
<feature type="region of interest" description="Disordered" evidence="3">
    <location>
        <begin position="1177"/>
        <end position="1212"/>
    </location>
</feature>
<evidence type="ECO:0000313" key="4">
    <source>
        <dbReference type="EMBL" id="KDN52786.1"/>
    </source>
</evidence>
<feature type="compositionally biased region" description="Polar residues" evidence="3">
    <location>
        <begin position="830"/>
        <end position="844"/>
    </location>
</feature>
<dbReference type="EMBL" id="JMSN01000006">
    <property type="protein sequence ID" value="KDN52786.1"/>
    <property type="molecule type" value="Genomic_DNA"/>
</dbReference>
<organism evidence="4 5">
    <name type="scientific">Tilletiaria anomala (strain ATCC 24038 / CBS 436.72 / UBC 951)</name>
    <dbReference type="NCBI Taxonomy" id="1037660"/>
    <lineage>
        <taxon>Eukaryota</taxon>
        <taxon>Fungi</taxon>
        <taxon>Dikarya</taxon>
        <taxon>Basidiomycota</taxon>
        <taxon>Ustilaginomycotina</taxon>
        <taxon>Exobasidiomycetes</taxon>
        <taxon>Georgefischeriales</taxon>
        <taxon>Tilletiariaceae</taxon>
        <taxon>Tilletiaria</taxon>
    </lineage>
</organism>
<accession>A0A066WG80</accession>
<feature type="compositionally biased region" description="Basic and acidic residues" evidence="3">
    <location>
        <begin position="57"/>
        <end position="66"/>
    </location>
</feature>
<dbReference type="STRING" id="1037660.A0A066WG80"/>
<dbReference type="PANTHER" id="PTHR46093:SF18">
    <property type="entry name" value="FIBRONECTIN TYPE-III DOMAIN-CONTAINING PROTEIN"/>
    <property type="match status" value="1"/>
</dbReference>
<dbReference type="Pfam" id="PF24681">
    <property type="entry name" value="Kelch_KLHDC2_KLHL20_DRC7"/>
    <property type="match status" value="1"/>
</dbReference>
<feature type="region of interest" description="Disordered" evidence="3">
    <location>
        <begin position="1042"/>
        <end position="1061"/>
    </location>
</feature>
<feature type="region of interest" description="Disordered" evidence="3">
    <location>
        <begin position="57"/>
        <end position="78"/>
    </location>
</feature>
<dbReference type="InterPro" id="IPR011043">
    <property type="entry name" value="Gal_Oxase/kelch_b-propeller"/>
</dbReference>
<protein>
    <recommendedName>
        <fullName evidence="6">Galactose oxidase</fullName>
    </recommendedName>
</protein>
<feature type="compositionally biased region" description="Basic and acidic residues" evidence="3">
    <location>
        <begin position="1198"/>
        <end position="1212"/>
    </location>
</feature>
<evidence type="ECO:0000256" key="3">
    <source>
        <dbReference type="SAM" id="MobiDB-lite"/>
    </source>
</evidence>
<sequence>MTALTNEMDMNATPIYAGECSTRVRASLQRGHPCSRSRASRSRDVCWPTAAVSTEQRNLEQLEGSKQRRRPRRVKAHGTSRLRMPLTLVAVALFGATGNFAAQTAADPAAAQRWGAASALLGGHLVVHGGKTSAGGGFTFTSAPDSAEILTLDVSQPWSTSSPPWQLLNASTPSLATSFHSLTPLGASELLLFGGETPSSSPLPSGNDSAYILTLAGASSLTANLTAAPASWNQPQRRRFHAAMNSGGSQVCIIGGEKTDGSGTYLDELWTFSYPASGSASALSGGSFAQGNAGSTPPLVNAADAGAGVGVVDGTLTMLSAGPYAGQLLALGGSNASGTTSSLVSFESVALFDPSKSTWSSVTTANSSAAGFPTPRRAHIAVSLPGGRIFMHGGASADLTAAYADAWLLDLTSASSQPTWSQLTATGGPSARYAHTAIAYGANVVMAFGWSGSNAADSAVYVFDGTALVSSGSSSATTGAGAWSGGSWSTNYTPDPSISYGGSVGSGGTSTGDNNDSSSSGGGTNTHKPTHKPSSNPGSNSDQSGKASSGQKAGVVVGALVGLGLVAAGAGYVVYRRAHKHQDWRRGDGAAELLGGPVAGGGGADNGYAMEKGYLAHDVGIGGSGGAGLKRAFSNAAGNIGHAIEGSGPALHKRLALLTGIGIGGAAAAHGQTRFDMLAEEDEDDEEMAEMRYSDRTDALYPPPGGRSGIARGKHKSSPFYPGADNFNAAEDFDEDEHAYAAGAHRKEISYGRVARNDIDVDDHEIGGSDRYSGACAAQYVTSPFDDPFEDGDYARSEDTHGAISAQSHALSSTPSSGPTLGTATSSGGRSYSSRPIPSFSDATDSPRAGVGGNKRVRGPRASPSVASGMKRSPTWWNRLTGSMLERSATARPLYGPGSAEPIRDPAEPPTLSIIAESPRVGGGASESDSLAYVHGGSHFRRSEGVSDGLDGMGQPIRRSTSLAANNWLSKRSHMKSLSSLRTANSSLLEAQLRSMDVVQRVRTASDNEAGRTESIRTHSASEASSLEYLSRYASVRCDSSQVVSPSDDQSTPGSVIWDPSQWRNPHIPAALQEEVSDTASLPAETGDTSAGEIALGGCSVAPPDSQRDIRALPSEAESITPATTKRARANPLLTSPLSPISVKKPDPPLVGSVKERVQAIESKNIGRTSDVEQLFSPLVSPSRSPNAVLSPIRSPRRAKEEMPPTATQREKVKYVHGLAPKAQLFVANPDREGSSSSS</sequence>
<dbReference type="AlphaFoldDB" id="A0A066WG80"/>
<feature type="compositionally biased region" description="Low complexity" evidence="3">
    <location>
        <begin position="1042"/>
        <end position="1051"/>
    </location>
</feature>
<dbReference type="InParanoid" id="A0A066WG80"/>
<dbReference type="InterPro" id="IPR015915">
    <property type="entry name" value="Kelch-typ_b-propeller"/>
</dbReference>